<comment type="cofactor">
    <cofactor evidence="1">
        <name>Mo-bis(molybdopterin guanine dinucleotide)</name>
        <dbReference type="ChEBI" id="CHEBI:60539"/>
    </cofactor>
</comment>
<evidence type="ECO:0000256" key="4">
    <source>
        <dbReference type="ARBA" id="ARBA00022723"/>
    </source>
</evidence>
<dbReference type="SUPFAM" id="SSF50692">
    <property type="entry name" value="ADC-like"/>
    <property type="match status" value="1"/>
</dbReference>
<dbReference type="Pfam" id="PF01568">
    <property type="entry name" value="Molydop_binding"/>
    <property type="match status" value="1"/>
</dbReference>
<dbReference type="CDD" id="cd02769">
    <property type="entry name" value="MopB_DMSOR-BSOR-TMAOR"/>
    <property type="match status" value="1"/>
</dbReference>
<name>A0ABW0H1T0_9HYPH</name>
<keyword evidence="4" id="KW-0479">Metal-binding</keyword>
<dbReference type="InterPro" id="IPR006657">
    <property type="entry name" value="MoPterin_dinucl-bd_dom"/>
</dbReference>
<accession>A0ABW0H1T0</accession>
<dbReference type="InterPro" id="IPR050612">
    <property type="entry name" value="Prok_Mopterin_Oxidored"/>
</dbReference>
<dbReference type="Proteomes" id="UP001596016">
    <property type="component" value="Unassembled WGS sequence"/>
</dbReference>
<dbReference type="PANTHER" id="PTHR43742">
    <property type="entry name" value="TRIMETHYLAMINE-N-OXIDE REDUCTASE"/>
    <property type="match status" value="1"/>
</dbReference>
<feature type="domain" description="Molybdopterin dinucleotide-binding" evidence="7">
    <location>
        <begin position="621"/>
        <end position="737"/>
    </location>
</feature>
<proteinExistence type="inferred from homology"/>
<dbReference type="Pfam" id="PF00384">
    <property type="entry name" value="Molybdopterin"/>
    <property type="match status" value="1"/>
</dbReference>
<evidence type="ECO:0000313" key="8">
    <source>
        <dbReference type="EMBL" id="MFC5387356.1"/>
    </source>
</evidence>
<evidence type="ECO:0000256" key="1">
    <source>
        <dbReference type="ARBA" id="ARBA00001942"/>
    </source>
</evidence>
<evidence type="ECO:0000256" key="5">
    <source>
        <dbReference type="ARBA" id="ARBA00023002"/>
    </source>
</evidence>
<evidence type="ECO:0000256" key="2">
    <source>
        <dbReference type="ARBA" id="ARBA00010312"/>
    </source>
</evidence>
<dbReference type="EMBL" id="JBHSLL010000056">
    <property type="protein sequence ID" value="MFC5387356.1"/>
    <property type="molecule type" value="Genomic_DNA"/>
</dbReference>
<dbReference type="CDD" id="cd02793">
    <property type="entry name" value="MopB_CT_DMSOR-BSOR-TMAOR"/>
    <property type="match status" value="1"/>
</dbReference>
<dbReference type="Gene3D" id="2.40.40.20">
    <property type="match status" value="1"/>
</dbReference>
<protein>
    <submittedName>
        <fullName evidence="8">Molybdopterin guanine dinucleotide-containing S/N-oxide reductase</fullName>
    </submittedName>
</protein>
<keyword evidence="9" id="KW-1185">Reference proteome</keyword>
<dbReference type="PANTHER" id="PTHR43742:SF10">
    <property type="entry name" value="TRIMETHYLAMINE-N-OXIDE REDUCTASE 2"/>
    <property type="match status" value="1"/>
</dbReference>
<dbReference type="InterPro" id="IPR041954">
    <property type="entry name" value="CT_DMSOR/BSOR/TMAOR"/>
</dbReference>
<organism evidence="8 9">
    <name type="scientific">Aquamicrobium segne</name>
    <dbReference type="NCBI Taxonomy" id="469547"/>
    <lineage>
        <taxon>Bacteria</taxon>
        <taxon>Pseudomonadati</taxon>
        <taxon>Pseudomonadota</taxon>
        <taxon>Alphaproteobacteria</taxon>
        <taxon>Hyphomicrobiales</taxon>
        <taxon>Phyllobacteriaceae</taxon>
        <taxon>Aquamicrobium</taxon>
    </lineage>
</organism>
<dbReference type="RefSeq" id="WP_378231253.1">
    <property type="nucleotide sequence ID" value="NZ_JBHSLL010000056.1"/>
</dbReference>
<dbReference type="Gene3D" id="3.40.50.740">
    <property type="match status" value="1"/>
</dbReference>
<sequence length="760" mass="83733">MTRYTASHWGIYEFDEGETPTKLRPLRTDPDPSMIGVHQLDPKLLESRIRRPAIRKSWLEYGPGARPELRGREPFVEVEWDHALDLVAAELARVTGEYGNSSIFGGSYGWASAGRFHHAQSQVHRFLNSIGGYVRHTGSYSLGAAHVILPHIAGTVDGLSADHTTWDILAEHTKLFVTFGGVPAKNAQSSPGGAGHHRVGPGLKAMAENGVRFINIGPCNDNIAEECNAEWIRCRPNTDVALMLAVAWQIVSDGKHDCAFLDRCTVGFEKFLPYLLGEDDGVAKTPAWAAEITGVDPSRIVSLAREMVEARTIINVAWSLQRAHHGEQTFWMAITLAAMIGQIGLPGGGFGVGYGPMNANGSPHRRLSGPTLSQGHNAVPDYIPCARITDMLLNPGAVFMHDGAARTYPDIHLIYWAGGNPYHHHQDLNRLSRAWQKPQTIIVHDPFWTASAKRADIALPVTTAMERDDIGYATQEGFLVAMRQIVKPFCDARSDYEIFAALAARMGTEKIFTEGRNEQAWLTHMYENMRERWKQNGVECPDFKTFWTDGLVDLTPESSSRTMFEAFRQSPAEHPLTTPSGRIEIFSETIASFNLPDCKGHPVWFEPREWLGAAKCEADELHLLSDQPARKLHSQLDASPYSAAGKINGRECVYMNPADAAARGLAHHDTVEVWNGRGRCLASVSITEEIMQGVVRIATGAWYDPDETGLDLHGNPNVLTLDIGTSSLAQGCAAQTCLVRVRKPLTQVKAPNPFNPPPLI</sequence>
<evidence type="ECO:0000259" key="6">
    <source>
        <dbReference type="Pfam" id="PF00384"/>
    </source>
</evidence>
<comment type="similarity">
    <text evidence="2">Belongs to the prokaryotic molybdopterin-containing oxidoreductase family.</text>
</comment>
<keyword evidence="5" id="KW-0560">Oxidoreductase</keyword>
<gene>
    <name evidence="8" type="ORF">ACFPLB_15460</name>
</gene>
<evidence type="ECO:0000313" key="9">
    <source>
        <dbReference type="Proteomes" id="UP001596016"/>
    </source>
</evidence>
<dbReference type="Gene3D" id="3.90.55.10">
    <property type="entry name" value="Dimethylsulfoxide Reductase, domain 3"/>
    <property type="match status" value="1"/>
</dbReference>
<dbReference type="InterPro" id="IPR006656">
    <property type="entry name" value="Mopterin_OxRdtase"/>
</dbReference>
<dbReference type="InterPro" id="IPR009010">
    <property type="entry name" value="Asp_de-COase-like_dom_sf"/>
</dbReference>
<feature type="domain" description="Molybdopterin oxidoreductase" evidence="6">
    <location>
        <begin position="48"/>
        <end position="504"/>
    </location>
</feature>
<keyword evidence="3" id="KW-0500">Molybdenum</keyword>
<reference evidence="9" key="1">
    <citation type="journal article" date="2019" name="Int. J. Syst. Evol. Microbiol.">
        <title>The Global Catalogue of Microorganisms (GCM) 10K type strain sequencing project: providing services to taxonomists for standard genome sequencing and annotation.</title>
        <authorList>
            <consortium name="The Broad Institute Genomics Platform"/>
            <consortium name="The Broad Institute Genome Sequencing Center for Infectious Disease"/>
            <person name="Wu L."/>
            <person name="Ma J."/>
        </authorList>
    </citation>
    <scope>NUCLEOTIDE SEQUENCE [LARGE SCALE GENOMIC DNA]</scope>
    <source>
        <strain evidence="9">CGMCC 4.1415</strain>
    </source>
</reference>
<evidence type="ECO:0000256" key="3">
    <source>
        <dbReference type="ARBA" id="ARBA00022505"/>
    </source>
</evidence>
<evidence type="ECO:0000259" key="7">
    <source>
        <dbReference type="Pfam" id="PF01568"/>
    </source>
</evidence>
<comment type="caution">
    <text evidence="8">The sequence shown here is derived from an EMBL/GenBank/DDBJ whole genome shotgun (WGS) entry which is preliminary data.</text>
</comment>
<dbReference type="SUPFAM" id="SSF53706">
    <property type="entry name" value="Formate dehydrogenase/DMSO reductase, domains 1-3"/>
    <property type="match status" value="1"/>
</dbReference>
<dbReference type="Gene3D" id="3.40.228.10">
    <property type="entry name" value="Dimethylsulfoxide Reductase, domain 2"/>
    <property type="match status" value="1"/>
</dbReference>